<gene>
    <name evidence="2" type="ORF">SAMN05421803_101829</name>
</gene>
<dbReference type="AlphaFoldDB" id="A0A1M6CV80"/>
<dbReference type="Proteomes" id="UP000184452">
    <property type="component" value="Unassembled WGS sequence"/>
</dbReference>
<dbReference type="OrthoDB" id="3742379at2"/>
<reference evidence="2 3" key="1">
    <citation type="submission" date="2016-11" db="EMBL/GenBank/DDBJ databases">
        <authorList>
            <person name="Jaros S."/>
            <person name="Januszkiewicz K."/>
            <person name="Wedrychowicz H."/>
        </authorList>
    </citation>
    <scope>NUCLEOTIDE SEQUENCE [LARGE SCALE GENOMIC DNA]</scope>
    <source>
        <strain evidence="2 3">CGMCC 4.5723</strain>
    </source>
</reference>
<proteinExistence type="predicted"/>
<feature type="chain" id="PRO_5012025355" description="PKD domain-containing protein" evidence="1">
    <location>
        <begin position="23"/>
        <end position="209"/>
    </location>
</feature>
<dbReference type="RefSeq" id="WP_073375039.1">
    <property type="nucleotide sequence ID" value="NZ_FQZK01000001.1"/>
</dbReference>
<evidence type="ECO:0008006" key="4">
    <source>
        <dbReference type="Google" id="ProtNLM"/>
    </source>
</evidence>
<accession>A0A1M6CV80</accession>
<evidence type="ECO:0000313" key="3">
    <source>
        <dbReference type="Proteomes" id="UP000184452"/>
    </source>
</evidence>
<organism evidence="2 3">
    <name type="scientific">Nocardiopsis flavescens</name>
    <dbReference type="NCBI Taxonomy" id="758803"/>
    <lineage>
        <taxon>Bacteria</taxon>
        <taxon>Bacillati</taxon>
        <taxon>Actinomycetota</taxon>
        <taxon>Actinomycetes</taxon>
        <taxon>Streptosporangiales</taxon>
        <taxon>Nocardiopsidaceae</taxon>
        <taxon>Nocardiopsis</taxon>
    </lineage>
</organism>
<sequence length="209" mass="21754">MLHGLLLPALALALLPAPAVPAAVATAGPAATGEAVRAAPGHCDGAVRSGTAWQASCRALPRLPGDAGPRALAERVRALLPLPAPMGADDRAVAAGARLELRPAADARREVRVGASARGHRVTVAAVPRRARWEMGDGTVVTCEIPDGDCAHTYTGPSEHEPEGAYSVTAALSWEVRWWDGLGNGGVLDPLVTDRTRVVRVRDIDAQLR</sequence>
<keyword evidence="3" id="KW-1185">Reference proteome</keyword>
<dbReference type="STRING" id="758803.SAMN05421803_101829"/>
<evidence type="ECO:0000256" key="1">
    <source>
        <dbReference type="SAM" id="SignalP"/>
    </source>
</evidence>
<evidence type="ECO:0000313" key="2">
    <source>
        <dbReference type="EMBL" id="SHI64870.1"/>
    </source>
</evidence>
<protein>
    <recommendedName>
        <fullName evidence="4">PKD domain-containing protein</fullName>
    </recommendedName>
</protein>
<dbReference type="EMBL" id="FQZK01000001">
    <property type="protein sequence ID" value="SHI64870.1"/>
    <property type="molecule type" value="Genomic_DNA"/>
</dbReference>
<keyword evidence="1" id="KW-0732">Signal</keyword>
<feature type="signal peptide" evidence="1">
    <location>
        <begin position="1"/>
        <end position="22"/>
    </location>
</feature>
<name>A0A1M6CV80_9ACTN</name>